<evidence type="ECO:0000256" key="1">
    <source>
        <dbReference type="PROSITE-ProRule" id="PRU00221"/>
    </source>
</evidence>
<evidence type="ECO:0000313" key="3">
    <source>
        <dbReference type="Proteomes" id="UP000023152"/>
    </source>
</evidence>
<name>X6LI12_RETFI</name>
<dbReference type="AlphaFoldDB" id="X6LI12"/>
<accession>X6LI12</accession>
<dbReference type="InterPro" id="IPR001680">
    <property type="entry name" value="WD40_rpt"/>
</dbReference>
<dbReference type="Gene3D" id="2.130.10.10">
    <property type="entry name" value="YVTN repeat-like/Quinoprotein amine dehydrogenase"/>
    <property type="match status" value="1"/>
</dbReference>
<dbReference type="SUPFAM" id="SSF50978">
    <property type="entry name" value="WD40 repeat-like"/>
    <property type="match status" value="1"/>
</dbReference>
<organism evidence="2 3">
    <name type="scientific">Reticulomyxa filosa</name>
    <dbReference type="NCBI Taxonomy" id="46433"/>
    <lineage>
        <taxon>Eukaryota</taxon>
        <taxon>Sar</taxon>
        <taxon>Rhizaria</taxon>
        <taxon>Retaria</taxon>
        <taxon>Foraminifera</taxon>
        <taxon>Monothalamids</taxon>
        <taxon>Reticulomyxidae</taxon>
        <taxon>Reticulomyxa</taxon>
    </lineage>
</organism>
<sequence length="63" mass="7350">MIECKSLIIQHLMTAKLFIGSNNKKVRVWDVDNNKIIQSFNGYPDFVTCVIKSKNHEQIKKNK</sequence>
<keyword evidence="3" id="KW-1185">Reference proteome</keyword>
<reference evidence="2 3" key="1">
    <citation type="journal article" date="2013" name="Curr. Biol.">
        <title>The Genome of the Foraminiferan Reticulomyxa filosa.</title>
        <authorList>
            <person name="Glockner G."/>
            <person name="Hulsmann N."/>
            <person name="Schleicher M."/>
            <person name="Noegel A.A."/>
            <person name="Eichinger L."/>
            <person name="Gallinger C."/>
            <person name="Pawlowski J."/>
            <person name="Sierra R."/>
            <person name="Euteneuer U."/>
            <person name="Pillet L."/>
            <person name="Moustafa A."/>
            <person name="Platzer M."/>
            <person name="Groth M."/>
            <person name="Szafranski K."/>
            <person name="Schliwa M."/>
        </authorList>
    </citation>
    <scope>NUCLEOTIDE SEQUENCE [LARGE SCALE GENOMIC DNA]</scope>
</reference>
<dbReference type="EMBL" id="ASPP01039511">
    <property type="protein sequence ID" value="ETO00986.1"/>
    <property type="molecule type" value="Genomic_DNA"/>
</dbReference>
<dbReference type="PROSITE" id="PS50082">
    <property type="entry name" value="WD_REPEATS_2"/>
    <property type="match status" value="1"/>
</dbReference>
<evidence type="ECO:0000313" key="2">
    <source>
        <dbReference type="EMBL" id="ETO00986.1"/>
    </source>
</evidence>
<dbReference type="InterPro" id="IPR015943">
    <property type="entry name" value="WD40/YVTN_repeat-like_dom_sf"/>
</dbReference>
<dbReference type="Proteomes" id="UP000023152">
    <property type="component" value="Unassembled WGS sequence"/>
</dbReference>
<keyword evidence="1" id="KW-0853">WD repeat</keyword>
<feature type="repeat" description="WD" evidence="1">
    <location>
        <begin position="17"/>
        <end position="39"/>
    </location>
</feature>
<comment type="caution">
    <text evidence="2">The sequence shown here is derived from an EMBL/GenBank/DDBJ whole genome shotgun (WGS) entry which is preliminary data.</text>
</comment>
<gene>
    <name evidence="2" type="ORF">RFI_36454</name>
</gene>
<proteinExistence type="predicted"/>
<protein>
    <submittedName>
        <fullName evidence="2">Uncharacterized protein</fullName>
    </submittedName>
</protein>
<dbReference type="InterPro" id="IPR036322">
    <property type="entry name" value="WD40_repeat_dom_sf"/>
</dbReference>